<organism evidence="2 3">
    <name type="scientific">Candidatus Methanoplasma termitum</name>
    <dbReference type="NCBI Taxonomy" id="1577791"/>
    <lineage>
        <taxon>Archaea</taxon>
        <taxon>Methanobacteriati</taxon>
        <taxon>Thermoplasmatota</taxon>
        <taxon>Thermoplasmata</taxon>
        <taxon>Methanomassiliicoccales</taxon>
        <taxon>Methanomassiliicoccaceae</taxon>
        <taxon>Candidatus Methanoplasma</taxon>
    </lineage>
</organism>
<dbReference type="SMART" id="SM01040">
    <property type="entry name" value="Bro-N"/>
    <property type="match status" value="1"/>
</dbReference>
<dbReference type="AlphaFoldDB" id="A0A0A7LHR4"/>
<dbReference type="OrthoDB" id="147774at2157"/>
<dbReference type="GeneID" id="24818847"/>
<reference evidence="2 3" key="1">
    <citation type="journal article" date="2014" name="Appl. Environ. Microbiol.">
        <title>Comparative Genome Analysis of 'Candidatus Methanoplasma termitum' Indicates a New Mode of Energy Metabolism in the Seventh Order of Methanogens.</title>
        <authorList>
            <person name="Lang K."/>
            <person name="Schuldes J."/>
            <person name="Klingl A."/>
            <person name="Poehlein A."/>
            <person name="Daniel R."/>
            <person name="Brune A."/>
        </authorList>
    </citation>
    <scope>NUCLEOTIDE SEQUENCE [LARGE SCALE GENOMIC DNA]</scope>
    <source>
        <strain evidence="3">Mpt1</strain>
    </source>
</reference>
<protein>
    <recommendedName>
        <fullName evidence="1">Bro-N domain-containing protein</fullName>
    </recommendedName>
</protein>
<name>A0A0A7LHR4_9ARCH</name>
<evidence type="ECO:0000259" key="1">
    <source>
        <dbReference type="PROSITE" id="PS51750"/>
    </source>
</evidence>
<dbReference type="Proteomes" id="UP000030787">
    <property type="component" value="Chromosome"/>
</dbReference>
<dbReference type="PROSITE" id="PS51750">
    <property type="entry name" value="BRO_N"/>
    <property type="match status" value="1"/>
</dbReference>
<proteinExistence type="predicted"/>
<feature type="domain" description="Bro-N" evidence="1">
    <location>
        <begin position="3"/>
        <end position="130"/>
    </location>
</feature>
<accession>A0A0A7LHR4</accession>
<dbReference type="InterPro" id="IPR003497">
    <property type="entry name" value="BRO_N_domain"/>
</dbReference>
<evidence type="ECO:0000313" key="2">
    <source>
        <dbReference type="EMBL" id="AIZ57046.1"/>
    </source>
</evidence>
<keyword evidence="3" id="KW-1185">Reference proteome</keyword>
<dbReference type="RefSeq" id="WP_048113052.1">
    <property type="nucleotide sequence ID" value="NZ_CP010070.1"/>
</dbReference>
<dbReference type="EMBL" id="CP010070">
    <property type="protein sequence ID" value="AIZ57046.1"/>
    <property type="molecule type" value="Genomic_DNA"/>
</dbReference>
<dbReference type="STRING" id="1577791.Mpt1_c11840"/>
<sequence>MDESKIQLFENKRVRTVWNEEEQEWYFSIVDVCAVLTDQPTQRNASTYWAVLKNRLKEEGADELLTNCKQLKMLAEDGKMRLTDVADTEQLLRIIQSLPSPKAEPFKLWLAAVGKERIEEEIDPELAFERAFATYLKKGYSREWIYQRLLSIKIRNELTDEWCDRGIRKGREFAILTDDISKAWAGLTTREYKDLKGLKKENLRDNMTNLELVLNMLAESTTTEISKEKEPETFEENREVARCGGEVAGIARKEAEKRIGKPVITSKNNIDPLLLNANEKEEKPR</sequence>
<evidence type="ECO:0000313" key="3">
    <source>
        <dbReference type="Proteomes" id="UP000030787"/>
    </source>
</evidence>
<dbReference type="HOGENOM" id="CLU_1029133_0_0_2"/>
<dbReference type="Pfam" id="PF02498">
    <property type="entry name" value="Bro-N"/>
    <property type="match status" value="1"/>
</dbReference>
<gene>
    <name evidence="2" type="ORF">Mpt1_c11840</name>
</gene>
<dbReference type="KEGG" id="mear:Mpt1_c11840"/>